<dbReference type="EMBL" id="JADYXP020000003">
    <property type="protein sequence ID" value="KAL0128410.1"/>
    <property type="molecule type" value="Genomic_DNA"/>
</dbReference>
<evidence type="ECO:0000313" key="1">
    <source>
        <dbReference type="EMBL" id="KAL0128410.1"/>
    </source>
</evidence>
<evidence type="ECO:0000313" key="2">
    <source>
        <dbReference type="Proteomes" id="UP001430953"/>
    </source>
</evidence>
<dbReference type="AlphaFoldDB" id="A0AAW2GLR1"/>
<name>A0AAW2GLR1_9HYME</name>
<reference evidence="1 2" key="1">
    <citation type="submission" date="2023-03" db="EMBL/GenBank/DDBJ databases">
        <title>High recombination rates correlate with genetic variation in Cardiocondyla obscurior ants.</title>
        <authorList>
            <person name="Errbii M."/>
        </authorList>
    </citation>
    <scope>NUCLEOTIDE SEQUENCE [LARGE SCALE GENOMIC DNA]</scope>
    <source>
        <strain evidence="1">Alpha-2009</strain>
        <tissue evidence="1">Whole body</tissue>
    </source>
</reference>
<accession>A0AAW2GLR1</accession>
<protein>
    <submittedName>
        <fullName evidence="1">Uncharacterized protein</fullName>
    </submittedName>
</protein>
<sequence>MCNKVYADHKGTKRKTTVTSRIFAWNPTRDAFSYLSAQHQMPPQSCVVTQNRPGKISRGKKSTLKVSYMAGIHKRYSSFKMDLSWFSRPQTFYKHYLRPIFKMELKLQLTQKNNSGFSSINKSYTLLASTSGSCSGKLTSTRARFFGILIDCSFTLFYIGNTREVSLHFFRQICDTHLISASASSSCFGKLTSTRQRFFGILIYKDSMMECGI</sequence>
<organism evidence="1 2">
    <name type="scientific">Cardiocondyla obscurior</name>
    <dbReference type="NCBI Taxonomy" id="286306"/>
    <lineage>
        <taxon>Eukaryota</taxon>
        <taxon>Metazoa</taxon>
        <taxon>Ecdysozoa</taxon>
        <taxon>Arthropoda</taxon>
        <taxon>Hexapoda</taxon>
        <taxon>Insecta</taxon>
        <taxon>Pterygota</taxon>
        <taxon>Neoptera</taxon>
        <taxon>Endopterygota</taxon>
        <taxon>Hymenoptera</taxon>
        <taxon>Apocrita</taxon>
        <taxon>Aculeata</taxon>
        <taxon>Formicoidea</taxon>
        <taxon>Formicidae</taxon>
        <taxon>Myrmicinae</taxon>
        <taxon>Cardiocondyla</taxon>
    </lineage>
</organism>
<keyword evidence="2" id="KW-1185">Reference proteome</keyword>
<gene>
    <name evidence="1" type="ORF">PUN28_003585</name>
</gene>
<comment type="caution">
    <text evidence="1">The sequence shown here is derived from an EMBL/GenBank/DDBJ whole genome shotgun (WGS) entry which is preliminary data.</text>
</comment>
<dbReference type="Proteomes" id="UP001430953">
    <property type="component" value="Unassembled WGS sequence"/>
</dbReference>
<proteinExistence type="predicted"/>